<proteinExistence type="predicted"/>
<organism evidence="1 2">
    <name type="scientific">Hymenoscyphus fraxineus</name>
    <dbReference type="NCBI Taxonomy" id="746836"/>
    <lineage>
        <taxon>Eukaryota</taxon>
        <taxon>Fungi</taxon>
        <taxon>Dikarya</taxon>
        <taxon>Ascomycota</taxon>
        <taxon>Pezizomycotina</taxon>
        <taxon>Leotiomycetes</taxon>
        <taxon>Helotiales</taxon>
        <taxon>Helotiaceae</taxon>
        <taxon>Hymenoscyphus</taxon>
    </lineage>
</organism>
<evidence type="ECO:0000313" key="2">
    <source>
        <dbReference type="Proteomes" id="UP000696280"/>
    </source>
</evidence>
<reference evidence="1" key="1">
    <citation type="submission" date="2021-07" db="EMBL/GenBank/DDBJ databases">
        <authorList>
            <person name="Durling M."/>
        </authorList>
    </citation>
    <scope>NUCLEOTIDE SEQUENCE</scope>
</reference>
<accession>A0A9N9KYL3</accession>
<name>A0A9N9KYL3_9HELO</name>
<keyword evidence="2" id="KW-1185">Reference proteome</keyword>
<comment type="caution">
    <text evidence="1">The sequence shown here is derived from an EMBL/GenBank/DDBJ whole genome shotgun (WGS) entry which is preliminary data.</text>
</comment>
<protein>
    <submittedName>
        <fullName evidence="1">Uncharacterized protein</fullName>
    </submittedName>
</protein>
<evidence type="ECO:0000313" key="1">
    <source>
        <dbReference type="EMBL" id="CAG8956381.1"/>
    </source>
</evidence>
<sequence length="123" mass="13221">MEELLYLGTCSVFSVQPSSFPKFPADKPRFRSRATRLSGMNSNPPFAEGIGIGDIGAGAGVLSSDRDSVDDFSPTTTIIRSAQLLVQCSPSVPVPDVRRLVSQAMICFFARLLNFFNLCGVAS</sequence>
<gene>
    <name evidence="1" type="ORF">HYFRA_00003763</name>
</gene>
<dbReference type="EMBL" id="CAJVRL010000070">
    <property type="protein sequence ID" value="CAG8956381.1"/>
    <property type="molecule type" value="Genomic_DNA"/>
</dbReference>
<dbReference type="Proteomes" id="UP000696280">
    <property type="component" value="Unassembled WGS sequence"/>
</dbReference>
<dbReference type="AlphaFoldDB" id="A0A9N9KYL3"/>